<evidence type="ECO:0000259" key="1">
    <source>
        <dbReference type="Pfam" id="PF00561"/>
    </source>
</evidence>
<proteinExistence type="predicted"/>
<gene>
    <name evidence="2" type="ORF">UFOPK3554_00551</name>
</gene>
<dbReference type="Pfam" id="PF00561">
    <property type="entry name" value="Abhydrolase_1"/>
    <property type="match status" value="1"/>
</dbReference>
<dbReference type="PANTHER" id="PTHR42103">
    <property type="entry name" value="ALPHA/BETA-HYDROLASES SUPERFAMILY PROTEIN"/>
    <property type="match status" value="1"/>
</dbReference>
<reference evidence="2" key="1">
    <citation type="submission" date="2020-05" db="EMBL/GenBank/DDBJ databases">
        <authorList>
            <person name="Chiriac C."/>
            <person name="Salcher M."/>
            <person name="Ghai R."/>
            <person name="Kavagutti S V."/>
        </authorList>
    </citation>
    <scope>NUCLEOTIDE SEQUENCE</scope>
</reference>
<sequence length="246" mass="27468">MLLRLDRIARMSELIRPSTVLPSIRRPCTVRTDDGIDLIGEVAAPIGPSVGAILTLHPLPTAGGMMDSHILKKAANRLPAMAGITVVRFNTRGTVSEMGASGGEFDNGNLEHFDVEAMIDYCFDNLQLENLWVVGWSFGTDLALRHARDPRIKGLILLSPPLRTSEEEDLIFWRKDGRPVIALVPEFDDYLKPEQARIRFAPLTQIEIIEVDDAKHLWVGEPSVYRVLSEITKIIAPERLPLPIEF</sequence>
<dbReference type="PANTHER" id="PTHR42103:SF2">
    <property type="entry name" value="AB HYDROLASE-1 DOMAIN-CONTAINING PROTEIN"/>
    <property type="match status" value="1"/>
</dbReference>
<feature type="domain" description="AB hydrolase-1" evidence="1">
    <location>
        <begin position="54"/>
        <end position="205"/>
    </location>
</feature>
<protein>
    <submittedName>
        <fullName evidence="2">Unannotated protein</fullName>
    </submittedName>
</protein>
<dbReference type="AlphaFoldDB" id="A0A6J7XS16"/>
<evidence type="ECO:0000313" key="2">
    <source>
        <dbReference type="EMBL" id="CAB5239923.1"/>
    </source>
</evidence>
<dbReference type="Gene3D" id="3.40.50.1820">
    <property type="entry name" value="alpha/beta hydrolase"/>
    <property type="match status" value="1"/>
</dbReference>
<name>A0A6J7XS16_9ZZZZ</name>
<organism evidence="2">
    <name type="scientific">freshwater metagenome</name>
    <dbReference type="NCBI Taxonomy" id="449393"/>
    <lineage>
        <taxon>unclassified sequences</taxon>
        <taxon>metagenomes</taxon>
        <taxon>ecological metagenomes</taxon>
    </lineage>
</organism>
<dbReference type="EMBL" id="CAFBSG010000006">
    <property type="protein sequence ID" value="CAB5239923.1"/>
    <property type="molecule type" value="Genomic_DNA"/>
</dbReference>
<accession>A0A6J7XS16</accession>
<dbReference type="SUPFAM" id="SSF53474">
    <property type="entry name" value="alpha/beta-Hydrolases"/>
    <property type="match status" value="1"/>
</dbReference>
<dbReference type="InterPro" id="IPR029058">
    <property type="entry name" value="AB_hydrolase_fold"/>
</dbReference>
<dbReference type="InterPro" id="IPR000073">
    <property type="entry name" value="AB_hydrolase_1"/>
</dbReference>